<evidence type="ECO:0000256" key="3">
    <source>
        <dbReference type="ARBA" id="ARBA00022723"/>
    </source>
</evidence>
<dbReference type="InterPro" id="IPR023561">
    <property type="entry name" value="Carbonic_anhydrase_a-class"/>
</dbReference>
<sequence length="210" mass="24163">MLDYQLQDKWENGVGGLQSPINLQPEIVSNDEDLVRLVFQQPLIGKIIENSNNSFRIIGSGSIVINQVIFKFQELHFHLPSEHLIDNHQFKMEWHLVFKNEQGQTLVIARLVKLGEANVVYQQIWDAYQVNSSEIPAIDLTSIIKVDDSCYHYQGSLTTPPLTQNVSWYIDIDPLTVSQSQLQKYHEVFATPNNRKVQPLKNRCVQFGIM</sequence>
<evidence type="ECO:0000313" key="9">
    <source>
        <dbReference type="Proteomes" id="UP000051697"/>
    </source>
</evidence>
<keyword evidence="4" id="KW-0862">Zinc</keyword>
<evidence type="ECO:0000256" key="2">
    <source>
        <dbReference type="ARBA" id="ARBA00012925"/>
    </source>
</evidence>
<proteinExistence type="inferred from homology"/>
<dbReference type="InterPro" id="IPR041891">
    <property type="entry name" value="Alpha_CA_prokaryot-like"/>
</dbReference>
<keyword evidence="9" id="KW-1185">Reference proteome</keyword>
<comment type="catalytic activity">
    <reaction evidence="6">
        <text>hydrogencarbonate + H(+) = CO2 + H2O</text>
        <dbReference type="Rhea" id="RHEA:10748"/>
        <dbReference type="ChEBI" id="CHEBI:15377"/>
        <dbReference type="ChEBI" id="CHEBI:15378"/>
        <dbReference type="ChEBI" id="CHEBI:16526"/>
        <dbReference type="ChEBI" id="CHEBI:17544"/>
        <dbReference type="EC" id="4.2.1.1"/>
    </reaction>
</comment>
<dbReference type="EMBL" id="AZFE01000031">
    <property type="protein sequence ID" value="KRL55362.1"/>
    <property type="molecule type" value="Genomic_DNA"/>
</dbReference>
<evidence type="ECO:0000256" key="1">
    <source>
        <dbReference type="ARBA" id="ARBA00010718"/>
    </source>
</evidence>
<dbReference type="OrthoDB" id="5327615at2"/>
<evidence type="ECO:0000313" key="8">
    <source>
        <dbReference type="EMBL" id="KRL55362.1"/>
    </source>
</evidence>
<dbReference type="PANTHER" id="PTHR18952">
    <property type="entry name" value="CARBONIC ANHYDRASE"/>
    <property type="match status" value="1"/>
</dbReference>
<dbReference type="PANTHER" id="PTHR18952:SF265">
    <property type="entry name" value="CARBONIC ANHYDRASE"/>
    <property type="match status" value="1"/>
</dbReference>
<accession>A0A0R1RMD1</accession>
<dbReference type="InterPro" id="IPR036398">
    <property type="entry name" value="CA_dom_sf"/>
</dbReference>
<name>A0A0R1RMD1_9LACO</name>
<dbReference type="PATRIC" id="fig|1423778.4.peg.991"/>
<dbReference type="AlphaFoldDB" id="A0A0R1RMD1"/>
<protein>
    <recommendedName>
        <fullName evidence="2">carbonic anhydrase</fullName>
        <ecNumber evidence="2">4.2.1.1</ecNumber>
    </recommendedName>
</protein>
<feature type="domain" description="Alpha-carbonic anhydrase" evidence="7">
    <location>
        <begin position="1"/>
        <end position="209"/>
    </location>
</feature>
<dbReference type="Proteomes" id="UP000051697">
    <property type="component" value="Unassembled WGS sequence"/>
</dbReference>
<dbReference type="Gene3D" id="3.10.200.10">
    <property type="entry name" value="Alpha carbonic anhydrase"/>
    <property type="match status" value="1"/>
</dbReference>
<reference evidence="8 9" key="1">
    <citation type="journal article" date="2015" name="Genome Announc.">
        <title>Expanding the biotechnology potential of lactobacilli through comparative genomics of 213 strains and associated genera.</title>
        <authorList>
            <person name="Sun Z."/>
            <person name="Harris H.M."/>
            <person name="McCann A."/>
            <person name="Guo C."/>
            <person name="Argimon S."/>
            <person name="Zhang W."/>
            <person name="Yang X."/>
            <person name="Jeffery I.B."/>
            <person name="Cooney J.C."/>
            <person name="Kagawa T.F."/>
            <person name="Liu W."/>
            <person name="Song Y."/>
            <person name="Salvetti E."/>
            <person name="Wrobel A."/>
            <person name="Rasinkangas P."/>
            <person name="Parkhill J."/>
            <person name="Rea M.C."/>
            <person name="O'Sullivan O."/>
            <person name="Ritari J."/>
            <person name="Douillard F.P."/>
            <person name="Paul Ross R."/>
            <person name="Yang R."/>
            <person name="Briner A.E."/>
            <person name="Felis G.E."/>
            <person name="de Vos W.M."/>
            <person name="Barrangou R."/>
            <person name="Klaenhammer T.R."/>
            <person name="Caufield P.W."/>
            <person name="Cui Y."/>
            <person name="Zhang H."/>
            <person name="O'Toole P.W."/>
        </authorList>
    </citation>
    <scope>NUCLEOTIDE SEQUENCE [LARGE SCALE GENOMIC DNA]</scope>
    <source>
        <strain evidence="8 9">DSM 15707</strain>
    </source>
</reference>
<dbReference type="KEGG" id="lol:LACOL_0339"/>
<dbReference type="SMART" id="SM01057">
    <property type="entry name" value="Carb_anhydrase"/>
    <property type="match status" value="1"/>
</dbReference>
<dbReference type="InterPro" id="IPR001148">
    <property type="entry name" value="CA_dom"/>
</dbReference>
<gene>
    <name evidence="8" type="ORF">FC70_GL000958</name>
</gene>
<dbReference type="RefSeq" id="WP_057889911.1">
    <property type="nucleotide sequence ID" value="NZ_AZFE01000031.1"/>
</dbReference>
<dbReference type="GO" id="GO:0004089">
    <property type="term" value="F:carbonate dehydratase activity"/>
    <property type="evidence" value="ECO:0007669"/>
    <property type="project" value="UniProtKB-EC"/>
</dbReference>
<dbReference type="STRING" id="1423778.FC70_GL000958"/>
<dbReference type="Pfam" id="PF00194">
    <property type="entry name" value="Carb_anhydrase"/>
    <property type="match status" value="1"/>
</dbReference>
<evidence type="ECO:0000256" key="4">
    <source>
        <dbReference type="ARBA" id="ARBA00022833"/>
    </source>
</evidence>
<dbReference type="CDD" id="cd03124">
    <property type="entry name" value="alpha_CA_prokaryotic_like"/>
    <property type="match status" value="1"/>
</dbReference>
<dbReference type="GO" id="GO:0008270">
    <property type="term" value="F:zinc ion binding"/>
    <property type="evidence" value="ECO:0007669"/>
    <property type="project" value="InterPro"/>
</dbReference>
<evidence type="ECO:0000256" key="6">
    <source>
        <dbReference type="ARBA" id="ARBA00048348"/>
    </source>
</evidence>
<organism evidence="8 9">
    <name type="scientific">Paucilactobacillus oligofermentans DSM 15707 = LMG 22743</name>
    <dbReference type="NCBI Taxonomy" id="1423778"/>
    <lineage>
        <taxon>Bacteria</taxon>
        <taxon>Bacillati</taxon>
        <taxon>Bacillota</taxon>
        <taxon>Bacilli</taxon>
        <taxon>Lactobacillales</taxon>
        <taxon>Lactobacillaceae</taxon>
        <taxon>Paucilactobacillus</taxon>
    </lineage>
</organism>
<keyword evidence="5" id="KW-0456">Lyase</keyword>
<dbReference type="EC" id="4.2.1.1" evidence="2"/>
<evidence type="ECO:0000259" key="7">
    <source>
        <dbReference type="PROSITE" id="PS51144"/>
    </source>
</evidence>
<dbReference type="SUPFAM" id="SSF51069">
    <property type="entry name" value="Carbonic anhydrase"/>
    <property type="match status" value="1"/>
</dbReference>
<comment type="similarity">
    <text evidence="1">Belongs to the alpha-carbonic anhydrase family.</text>
</comment>
<comment type="caution">
    <text evidence="8">The sequence shown here is derived from an EMBL/GenBank/DDBJ whole genome shotgun (WGS) entry which is preliminary data.</text>
</comment>
<dbReference type="PROSITE" id="PS51144">
    <property type="entry name" value="ALPHA_CA_2"/>
    <property type="match status" value="1"/>
</dbReference>
<evidence type="ECO:0000256" key="5">
    <source>
        <dbReference type="ARBA" id="ARBA00023239"/>
    </source>
</evidence>
<keyword evidence="3" id="KW-0479">Metal-binding</keyword>